<proteinExistence type="predicted"/>
<comment type="caution">
    <text evidence="4">The sequence shown here is derived from an EMBL/GenBank/DDBJ whole genome shotgun (WGS) entry which is preliminary data.</text>
</comment>
<accession>A0A7C5LBY9</accession>
<dbReference type="PANTHER" id="PTHR30483:SF37">
    <property type="entry name" value="ABC TRANSPORTER SUBSTRATE-BINDING PROTEIN"/>
    <property type="match status" value="1"/>
</dbReference>
<dbReference type="PROSITE" id="PS51318">
    <property type="entry name" value="TAT"/>
    <property type="match status" value="1"/>
</dbReference>
<feature type="transmembrane region" description="Helical" evidence="2">
    <location>
        <begin position="12"/>
        <end position="33"/>
    </location>
</feature>
<dbReference type="PANTHER" id="PTHR30483">
    <property type="entry name" value="LEUCINE-SPECIFIC-BINDING PROTEIN"/>
    <property type="match status" value="1"/>
</dbReference>
<evidence type="ECO:0000259" key="3">
    <source>
        <dbReference type="Pfam" id="PF13458"/>
    </source>
</evidence>
<dbReference type="Pfam" id="PF13458">
    <property type="entry name" value="Peripla_BP_6"/>
    <property type="match status" value="1"/>
</dbReference>
<dbReference type="InterPro" id="IPR006311">
    <property type="entry name" value="TAT_signal"/>
</dbReference>
<dbReference type="CDD" id="cd06338">
    <property type="entry name" value="PBP1_ABC_ligand_binding-like"/>
    <property type="match status" value="1"/>
</dbReference>
<keyword evidence="2" id="KW-0472">Membrane</keyword>
<dbReference type="AlphaFoldDB" id="A0A7C5LBY9"/>
<name>A0A7C5LBY9_CALS0</name>
<evidence type="ECO:0000256" key="1">
    <source>
        <dbReference type="ARBA" id="ARBA00022729"/>
    </source>
</evidence>
<dbReference type="InterPro" id="IPR028081">
    <property type="entry name" value="Leu-bd"/>
</dbReference>
<gene>
    <name evidence="4" type="ORF">ENM11_02650</name>
</gene>
<keyword evidence="1" id="KW-0732">Signal</keyword>
<dbReference type="Gene3D" id="3.40.50.2300">
    <property type="match status" value="2"/>
</dbReference>
<feature type="domain" description="Leucine-binding protein" evidence="3">
    <location>
        <begin position="87"/>
        <end position="443"/>
    </location>
</feature>
<organism evidence="4">
    <name type="scientific">Caldiarchaeum subterraneum</name>
    <dbReference type="NCBI Taxonomy" id="311458"/>
    <lineage>
        <taxon>Archaea</taxon>
        <taxon>Nitrososphaerota</taxon>
        <taxon>Candidatus Caldarchaeales</taxon>
        <taxon>Candidatus Caldarchaeaceae</taxon>
        <taxon>Candidatus Caldarchaeum</taxon>
    </lineage>
</organism>
<keyword evidence="2" id="KW-1133">Transmembrane helix</keyword>
<evidence type="ECO:0000313" key="4">
    <source>
        <dbReference type="EMBL" id="HHK68041.1"/>
    </source>
</evidence>
<keyword evidence="2" id="KW-0812">Transmembrane</keyword>
<dbReference type="EMBL" id="DRWN01000022">
    <property type="protein sequence ID" value="HHK68041.1"/>
    <property type="molecule type" value="Genomic_DNA"/>
</dbReference>
<sequence>MSSAGQTSRRQLLSTVGAGVVGLIIGGAGATLIRTGPAAERTVTVTAQQRETVTQPGVTVTRTAELTRTVEKTLTVEKQFPQAPEAIRIGYSISLTGQYAAVAKRQHDGVLMWADWVNRQGGLFVAEYNKKIPVRVIYYDDESNTERAIVLYEKLVTEDKVHALLGPYGSPLTAAVAPIAEKHKKVMITSLGSDDYIFEKGYKYLVQPLTPASQYLYSSIDFLKATDPSANKVAVIYRDVAFTKVAGESAVNYARQQGLNVVYVKSYPDKISDLSSVLLEVKASNPDALLIGSHIADGTLAVRQLKELNINLKFVSVTVAITEPAFVEGVGGYKAVEGLAGPSQWEVGYNVKNIDYGPNASELIATYTAKTGIEPTYHTTAGFAGALYLGYAIEKAGTLDNDEIRKVFNTMTLSTVYGDFKIDPATGKQLAHKMVLVQWQGGKKAIIWPPEGATAKAIYPIPTWDSKR</sequence>
<reference evidence="4" key="1">
    <citation type="journal article" date="2020" name="mSystems">
        <title>Genome- and Community-Level Interaction Insights into Carbon Utilization and Element Cycling Functions of Hydrothermarchaeota in Hydrothermal Sediment.</title>
        <authorList>
            <person name="Zhou Z."/>
            <person name="Liu Y."/>
            <person name="Xu W."/>
            <person name="Pan J."/>
            <person name="Luo Z.H."/>
            <person name="Li M."/>
        </authorList>
    </citation>
    <scope>NUCLEOTIDE SEQUENCE [LARGE SCALE GENOMIC DNA]</scope>
    <source>
        <strain evidence="4">SpSt-1056</strain>
    </source>
</reference>
<protein>
    <submittedName>
        <fullName evidence="4">Branched-chain amino acid ABC transporter substrate-binding protein</fullName>
    </submittedName>
</protein>
<dbReference type="InterPro" id="IPR051010">
    <property type="entry name" value="BCAA_transport"/>
</dbReference>
<evidence type="ECO:0000256" key="2">
    <source>
        <dbReference type="SAM" id="Phobius"/>
    </source>
</evidence>
<dbReference type="SUPFAM" id="SSF53822">
    <property type="entry name" value="Periplasmic binding protein-like I"/>
    <property type="match status" value="1"/>
</dbReference>
<dbReference type="InterPro" id="IPR028082">
    <property type="entry name" value="Peripla_BP_I"/>
</dbReference>